<dbReference type="PANTHER" id="PTHR30093:SF2">
    <property type="entry name" value="TYPE II SECRETION SYSTEM PROTEIN H"/>
    <property type="match status" value="1"/>
</dbReference>
<comment type="caution">
    <text evidence="1">The sequence shown here is derived from an EMBL/GenBank/DDBJ whole genome shotgun (WGS) entry which is preliminary data.</text>
</comment>
<dbReference type="EMBL" id="VUNS01000018">
    <property type="protein sequence ID" value="MST98362.1"/>
    <property type="molecule type" value="Genomic_DNA"/>
</dbReference>
<sequence length="214" mass="23798">MRKPFTLIELLVVIAIIAILASMLLPALNQARARARQTDCLSSLKMLGFVFHTYMDSYDGFLPAVATDGGLVTWRDRLAISCGINETDGDARAVRMAASGFYCKANSALHPKKGKIMNYGMNDRVAWYQTQFAKSSQFKYPSKLCLASDGSYSDVGWNSWYNNHVNETSLHLFTIHGTGNSAQILYLDGHAAATMRGDIPGNRKTPFWWGKDEE</sequence>
<dbReference type="AlphaFoldDB" id="A0A844G641"/>
<gene>
    <name evidence="1" type="ORF">FYJ85_15075</name>
</gene>
<accession>A0A844G641</accession>
<organism evidence="1 2">
    <name type="scientific">Victivallis lenta</name>
    <dbReference type="NCBI Taxonomy" id="2606640"/>
    <lineage>
        <taxon>Bacteria</taxon>
        <taxon>Pseudomonadati</taxon>
        <taxon>Lentisphaerota</taxon>
        <taxon>Lentisphaeria</taxon>
        <taxon>Victivallales</taxon>
        <taxon>Victivallaceae</taxon>
        <taxon>Victivallis</taxon>
    </lineage>
</organism>
<dbReference type="PANTHER" id="PTHR30093">
    <property type="entry name" value="GENERAL SECRETION PATHWAY PROTEIN G"/>
    <property type="match status" value="1"/>
</dbReference>
<reference evidence="1 2" key="1">
    <citation type="submission" date="2019-08" db="EMBL/GenBank/DDBJ databases">
        <title>In-depth cultivation of the pig gut microbiome towards novel bacterial diversity and tailored functional studies.</title>
        <authorList>
            <person name="Wylensek D."/>
            <person name="Hitch T.C.A."/>
            <person name="Clavel T."/>
        </authorList>
    </citation>
    <scope>NUCLEOTIDE SEQUENCE [LARGE SCALE GENOMIC DNA]</scope>
    <source>
        <strain evidence="1 2">BBE-744-WT-12</strain>
    </source>
</reference>
<dbReference type="InterPro" id="IPR045584">
    <property type="entry name" value="Pilin-like"/>
</dbReference>
<keyword evidence="2" id="KW-1185">Reference proteome</keyword>
<dbReference type="NCBIfam" id="TIGR02532">
    <property type="entry name" value="IV_pilin_GFxxxE"/>
    <property type="match status" value="1"/>
</dbReference>
<dbReference type="InterPro" id="IPR012902">
    <property type="entry name" value="N_methyl_site"/>
</dbReference>
<evidence type="ECO:0000313" key="1">
    <source>
        <dbReference type="EMBL" id="MST98362.1"/>
    </source>
</evidence>
<dbReference type="Gene3D" id="3.30.700.10">
    <property type="entry name" value="Glycoprotein, Type 4 Pilin"/>
    <property type="match status" value="1"/>
</dbReference>
<dbReference type="Proteomes" id="UP000435649">
    <property type="component" value="Unassembled WGS sequence"/>
</dbReference>
<evidence type="ECO:0000313" key="2">
    <source>
        <dbReference type="Proteomes" id="UP000435649"/>
    </source>
</evidence>
<name>A0A844G641_9BACT</name>
<dbReference type="RefSeq" id="WP_106053417.1">
    <property type="nucleotide sequence ID" value="NZ_CALXOB010000014.1"/>
</dbReference>
<proteinExistence type="predicted"/>
<dbReference type="SUPFAM" id="SSF54523">
    <property type="entry name" value="Pili subunits"/>
    <property type="match status" value="1"/>
</dbReference>
<protein>
    <submittedName>
        <fullName evidence="1">Type II secretion system protein</fullName>
    </submittedName>
</protein>